<evidence type="ECO:0000313" key="2">
    <source>
        <dbReference type="EMBL" id="MCL7048711.1"/>
    </source>
</evidence>
<gene>
    <name evidence="2" type="ORF">MKW94_020802</name>
</gene>
<dbReference type="Proteomes" id="UP001177140">
    <property type="component" value="Unassembled WGS sequence"/>
</dbReference>
<name>A0AA41VWB8_PAPNU</name>
<accession>A0AA41VWB8</accession>
<reference evidence="2" key="1">
    <citation type="submission" date="2022-03" db="EMBL/GenBank/DDBJ databases">
        <title>A functionally conserved STORR gene fusion in Papaver species that diverged 16.8 million years ago.</title>
        <authorList>
            <person name="Catania T."/>
        </authorList>
    </citation>
    <scope>NUCLEOTIDE SEQUENCE</scope>
    <source>
        <strain evidence="2">S-191538</strain>
    </source>
</reference>
<feature type="non-terminal residue" evidence="2">
    <location>
        <position position="135"/>
    </location>
</feature>
<dbReference type="EMBL" id="JAJJMA010307617">
    <property type="protein sequence ID" value="MCL7048711.1"/>
    <property type="molecule type" value="Genomic_DNA"/>
</dbReference>
<dbReference type="InterPro" id="IPR050796">
    <property type="entry name" value="SCF_F-box_component"/>
</dbReference>
<organism evidence="2 3">
    <name type="scientific">Papaver nudicaule</name>
    <name type="common">Iceland poppy</name>
    <dbReference type="NCBI Taxonomy" id="74823"/>
    <lineage>
        <taxon>Eukaryota</taxon>
        <taxon>Viridiplantae</taxon>
        <taxon>Streptophyta</taxon>
        <taxon>Embryophyta</taxon>
        <taxon>Tracheophyta</taxon>
        <taxon>Spermatophyta</taxon>
        <taxon>Magnoliopsida</taxon>
        <taxon>Ranunculales</taxon>
        <taxon>Papaveraceae</taxon>
        <taxon>Papaveroideae</taxon>
        <taxon>Papaver</taxon>
    </lineage>
</organism>
<comment type="caution">
    <text evidence="2">The sequence shown here is derived from an EMBL/GenBank/DDBJ whole genome shotgun (WGS) entry which is preliminary data.</text>
</comment>
<dbReference type="SUPFAM" id="SSF81383">
    <property type="entry name" value="F-box domain"/>
    <property type="match status" value="1"/>
</dbReference>
<feature type="domain" description="F-box" evidence="1">
    <location>
        <begin position="12"/>
        <end position="61"/>
    </location>
</feature>
<keyword evidence="3" id="KW-1185">Reference proteome</keyword>
<dbReference type="InterPro" id="IPR001810">
    <property type="entry name" value="F-box_dom"/>
</dbReference>
<proteinExistence type="predicted"/>
<evidence type="ECO:0000313" key="3">
    <source>
        <dbReference type="Proteomes" id="UP001177140"/>
    </source>
</evidence>
<sequence length="135" mass="15851">MASTSANPIMNSKIWSRLPETLVDRVIAFLPPPAFFDARSVCKRRSNLLISNNFIELYLSVSSSARQRHTWFLFFKHKKLKSYIYNSDRSDHIINHKRREKADKSSSCEAYLFDPNEMKWYKISFGSLIPPGFIW</sequence>
<protein>
    <recommendedName>
        <fullName evidence="1">F-box domain-containing protein</fullName>
    </recommendedName>
</protein>
<dbReference type="InterPro" id="IPR036047">
    <property type="entry name" value="F-box-like_dom_sf"/>
</dbReference>
<evidence type="ECO:0000259" key="1">
    <source>
        <dbReference type="PROSITE" id="PS50181"/>
    </source>
</evidence>
<dbReference type="PROSITE" id="PS50181">
    <property type="entry name" value="FBOX"/>
    <property type="match status" value="1"/>
</dbReference>
<dbReference type="PANTHER" id="PTHR31672:SF12">
    <property type="entry name" value="F-BOX DOMAIN-CONTAINING PROTEIN"/>
    <property type="match status" value="1"/>
</dbReference>
<dbReference type="PANTHER" id="PTHR31672">
    <property type="entry name" value="BNACNNG10540D PROTEIN"/>
    <property type="match status" value="1"/>
</dbReference>
<dbReference type="AlphaFoldDB" id="A0AA41VWB8"/>